<evidence type="ECO:0000256" key="1">
    <source>
        <dbReference type="SAM" id="MobiDB-lite"/>
    </source>
</evidence>
<feature type="compositionally biased region" description="Polar residues" evidence="1">
    <location>
        <begin position="1034"/>
        <end position="1056"/>
    </location>
</feature>
<feature type="compositionally biased region" description="Polar residues" evidence="1">
    <location>
        <begin position="609"/>
        <end position="619"/>
    </location>
</feature>
<feature type="region of interest" description="Disordered" evidence="1">
    <location>
        <begin position="1"/>
        <end position="25"/>
    </location>
</feature>
<feature type="compositionally biased region" description="Polar residues" evidence="1">
    <location>
        <begin position="1180"/>
        <end position="1193"/>
    </location>
</feature>
<dbReference type="Proteomes" id="UP001153737">
    <property type="component" value="Chromosome 4"/>
</dbReference>
<feature type="compositionally biased region" description="Basic and acidic residues" evidence="1">
    <location>
        <begin position="1057"/>
        <end position="1070"/>
    </location>
</feature>
<reference evidence="2" key="2">
    <citation type="submission" date="2022-10" db="EMBL/GenBank/DDBJ databases">
        <authorList>
            <consortium name="ENA_rothamsted_submissions"/>
            <consortium name="culmorum"/>
            <person name="King R."/>
        </authorList>
    </citation>
    <scope>NUCLEOTIDE SEQUENCE</scope>
</reference>
<feature type="region of interest" description="Disordered" evidence="1">
    <location>
        <begin position="492"/>
        <end position="559"/>
    </location>
</feature>
<feature type="compositionally biased region" description="Polar residues" evidence="1">
    <location>
        <begin position="1071"/>
        <end position="1088"/>
    </location>
</feature>
<feature type="compositionally biased region" description="Polar residues" evidence="1">
    <location>
        <begin position="1316"/>
        <end position="1325"/>
    </location>
</feature>
<feature type="compositionally biased region" description="Basic and acidic residues" evidence="1">
    <location>
        <begin position="163"/>
        <end position="177"/>
    </location>
</feature>
<evidence type="ECO:0000313" key="2">
    <source>
        <dbReference type="EMBL" id="CAH1163539.1"/>
    </source>
</evidence>
<protein>
    <submittedName>
        <fullName evidence="2">Uncharacterized protein</fullName>
    </submittedName>
</protein>
<feature type="compositionally biased region" description="Basic and acidic residues" evidence="1">
    <location>
        <begin position="987"/>
        <end position="1003"/>
    </location>
</feature>
<feature type="compositionally biased region" description="Basic and acidic residues" evidence="1">
    <location>
        <begin position="687"/>
        <end position="775"/>
    </location>
</feature>
<feature type="region of interest" description="Disordered" evidence="1">
    <location>
        <begin position="666"/>
        <end position="794"/>
    </location>
</feature>
<reference evidence="2" key="1">
    <citation type="submission" date="2022-01" db="EMBL/GenBank/DDBJ databases">
        <authorList>
            <person name="King R."/>
        </authorList>
    </citation>
    <scope>NUCLEOTIDE SEQUENCE</scope>
</reference>
<feature type="region of interest" description="Disordered" evidence="1">
    <location>
        <begin position="1219"/>
        <end position="1370"/>
    </location>
</feature>
<feature type="compositionally biased region" description="Basic and acidic residues" evidence="1">
    <location>
        <begin position="1227"/>
        <end position="1243"/>
    </location>
</feature>
<feature type="compositionally biased region" description="Low complexity" evidence="1">
    <location>
        <begin position="1131"/>
        <end position="1143"/>
    </location>
</feature>
<name>A0A9P0DT62_PHACE</name>
<organism evidence="2 3">
    <name type="scientific">Phaedon cochleariae</name>
    <name type="common">Mustard beetle</name>
    <dbReference type="NCBI Taxonomy" id="80249"/>
    <lineage>
        <taxon>Eukaryota</taxon>
        <taxon>Metazoa</taxon>
        <taxon>Ecdysozoa</taxon>
        <taxon>Arthropoda</taxon>
        <taxon>Hexapoda</taxon>
        <taxon>Insecta</taxon>
        <taxon>Pterygota</taxon>
        <taxon>Neoptera</taxon>
        <taxon>Endopterygota</taxon>
        <taxon>Coleoptera</taxon>
        <taxon>Polyphaga</taxon>
        <taxon>Cucujiformia</taxon>
        <taxon>Chrysomeloidea</taxon>
        <taxon>Chrysomelidae</taxon>
        <taxon>Chrysomelinae</taxon>
        <taxon>Chrysomelini</taxon>
        <taxon>Phaedon</taxon>
    </lineage>
</organism>
<feature type="region of interest" description="Disordered" evidence="1">
    <location>
        <begin position="848"/>
        <end position="1193"/>
    </location>
</feature>
<evidence type="ECO:0000313" key="3">
    <source>
        <dbReference type="Proteomes" id="UP001153737"/>
    </source>
</evidence>
<feature type="region of interest" description="Disordered" evidence="1">
    <location>
        <begin position="126"/>
        <end position="177"/>
    </location>
</feature>
<gene>
    <name evidence="2" type="ORF">PHAECO_LOCUS7800</name>
</gene>
<keyword evidence="3" id="KW-1185">Reference proteome</keyword>
<feature type="compositionally biased region" description="Basic and acidic residues" evidence="1">
    <location>
        <begin position="516"/>
        <end position="551"/>
    </location>
</feature>
<sequence length="1370" mass="156624">MPRESGRIVGALNGGGAGGVSPAFPVRKERLEGKSKKELRDEAARVLHQADRVDCVTDAGSGVSPEKFYTLPTRKKHKEFQAGSLDRRSLRRSSLEFNPLKKPPRTFAAVSTPNISEKTSIFDLFKKEKNPQKKKSNLRRSVSDVSQTKLKVYGQGDRRLKRSGSDSKELVKKTGEKKQLSPIIEVTQRDDYFSAPEDDTNKENIRNVRAPLRKKKKESITEKLKQYIDEVDEELYKETGVRVTLEEVKKPQPIIIDVDKAEKISSGGKKFKHTALGKKLKSITNRKNKTNDANNAKTLSKKEIRTEIQAPVSQENINKDIQDNSNTGPLIKAAIDNLEHPKESPKMIHSSQKPVEKLPLTRGRTVNSMVKRLSNDSGSPPPPKTSIMITPIASVQHNNNQPFSYTRSSPDKYIEHPPSLGSPIIYAQVVCGNNGNGLSKQTIHTTYTNGKKHPHSDSDEGLGGEENPGFIRLEKSITHFGDDKRNNQFFDEVDKQEEERPIKPNFRNPSYNGYSSHERKIEHKGYIDSSSRGRGDGMDAKRRESLTEPHENGLFSANLANGRSDLAARRDQLESRINRRLNDNSIRTSPEYVKHSSPSNVYISESTSKYYRGRSSSPVGYSEKFSSETRTDEYGKPHTTESRSTQYFGDPKDRLEFDNRLKSSGYYYNGSENEPKSFDSQLSDYRSSPENRKVETSHRYNRLEGHTLHKDRAMYKSTPEIHLRTHQEDHDSIRREKTDSRVSSKYRIDRYDDNERKDKFGDSGIENDFRRDSGENSRGTRSRNSRRDYCNESEDEGFASSLLIASERQHTENSINQRRRWEYDSDRTYSREDDPYRNLESLEYKEKYRSDNYAPRERSIDDGSHYDPRIDKDVERSTMKRIEKKPPKPEKKSGLDKVKSLFTRDSKKKKEKQQPGMVREEILRARYVEYKAREPVEEKYRRKDATETRTGQDYSHRRRLSTPSPSPTREPQRNGKSESSHGSWFKSLDRLSRKKPKAGEKEGNFTSGTEEETPSKPTPTKSLRFFGDTDIESNDSIGQKSSLKQRSATNLKARSQSTRDLHNISEENRTHNGLKSRSSSYKSMTNVSETERDVKGSRSNLKPPISPNHHVSRNTSSRQDKDRSRRRKNEVSSVESSTEGDSSQQSQRSIVYLHAATVGDIPGPGYLRNGRRSASREELASNSSSRLQPQVKTLSRSFSVLAPWRPRHVREGIDIDYTQYPKPVKNGKYEQKVNKSSSSRKDNSSTLKKKAQETRKNQANSTLKKSKENVSTQALRRSREDVSKGSSSTLYKKKERLPRENSRYSRDKEDRKVASKSLSVESLGSNGRKYREEGRDISRSVSMPRNPEKSAGWFKMSKKNNKLSSSTQRL</sequence>
<accession>A0A9P0DT62</accession>
<dbReference type="EMBL" id="OU896710">
    <property type="protein sequence ID" value="CAH1163539.1"/>
    <property type="molecule type" value="Genomic_DNA"/>
</dbReference>
<feature type="compositionally biased region" description="Basic and acidic residues" evidence="1">
    <location>
        <begin position="970"/>
        <end position="979"/>
    </location>
</feature>
<feature type="region of interest" description="Disordered" evidence="1">
    <location>
        <begin position="446"/>
        <end position="466"/>
    </location>
</feature>
<feature type="compositionally biased region" description="Basic and acidic residues" evidence="1">
    <location>
        <begin position="1329"/>
        <end position="1338"/>
    </location>
</feature>
<proteinExistence type="predicted"/>
<feature type="compositionally biased region" description="Basic and acidic residues" evidence="1">
    <location>
        <begin position="625"/>
        <end position="641"/>
    </location>
</feature>
<feature type="compositionally biased region" description="Basic and acidic residues" evidence="1">
    <location>
        <begin position="1297"/>
        <end position="1313"/>
    </location>
</feature>
<feature type="compositionally biased region" description="Basic and acidic residues" evidence="1">
    <location>
        <begin position="918"/>
        <end position="947"/>
    </location>
</feature>
<feature type="region of interest" description="Disordered" evidence="1">
    <location>
        <begin position="609"/>
        <end position="653"/>
    </location>
</feature>
<feature type="compositionally biased region" description="Polar residues" evidence="1">
    <location>
        <begin position="139"/>
        <end position="149"/>
    </location>
</feature>
<feature type="compositionally biased region" description="Polar residues" evidence="1">
    <location>
        <begin position="1257"/>
        <end position="1275"/>
    </location>
</feature>
<feature type="compositionally biased region" description="Basic and acidic residues" evidence="1">
    <location>
        <begin position="848"/>
        <end position="905"/>
    </location>
</feature>